<evidence type="ECO:0000256" key="9">
    <source>
        <dbReference type="ARBA" id="ARBA00032370"/>
    </source>
</evidence>
<evidence type="ECO:0000256" key="14">
    <source>
        <dbReference type="ARBA" id="ARBA00044770"/>
    </source>
</evidence>
<comment type="caution">
    <text evidence="18">The sequence shown here is derived from an EMBL/GenBank/DDBJ whole genome shotgun (WGS) entry which is preliminary data.</text>
</comment>
<comment type="subcellular location">
    <subcellularLocation>
        <location evidence="1">Membrane</location>
        <topology evidence="1">Multi-pass membrane protein</topology>
    </subcellularLocation>
</comment>
<evidence type="ECO:0000256" key="15">
    <source>
        <dbReference type="ARBA" id="ARBA00049902"/>
    </source>
</evidence>
<comment type="function">
    <text evidence="16">Peptidoglycan polymerase that is essential for cell division.</text>
</comment>
<keyword evidence="2" id="KW-0328">Glycosyltransferase</keyword>
<feature type="transmembrane region" description="Helical" evidence="17">
    <location>
        <begin position="168"/>
        <end position="185"/>
    </location>
</feature>
<comment type="catalytic activity">
    <reaction evidence="15">
        <text>[GlcNAc-(1-&gt;4)-Mur2Ac(oyl-L-Ala-gamma-D-Glu-L-Lys-D-Ala-D-Ala)](n)-di-trans,octa-cis-undecaprenyl diphosphate + beta-D-GlcNAc-(1-&gt;4)-Mur2Ac(oyl-L-Ala-gamma-D-Glu-L-Lys-D-Ala-D-Ala)-di-trans,octa-cis-undecaprenyl diphosphate = [GlcNAc-(1-&gt;4)-Mur2Ac(oyl-L-Ala-gamma-D-Glu-L-Lys-D-Ala-D-Ala)](n+1)-di-trans,octa-cis-undecaprenyl diphosphate + di-trans,octa-cis-undecaprenyl diphosphate + H(+)</text>
        <dbReference type="Rhea" id="RHEA:23708"/>
        <dbReference type="Rhea" id="RHEA-COMP:9602"/>
        <dbReference type="Rhea" id="RHEA-COMP:9603"/>
        <dbReference type="ChEBI" id="CHEBI:15378"/>
        <dbReference type="ChEBI" id="CHEBI:58405"/>
        <dbReference type="ChEBI" id="CHEBI:60033"/>
        <dbReference type="ChEBI" id="CHEBI:78435"/>
        <dbReference type="EC" id="2.4.99.28"/>
    </reaction>
</comment>
<feature type="transmembrane region" description="Helical" evidence="17">
    <location>
        <begin position="192"/>
        <end position="212"/>
    </location>
</feature>
<evidence type="ECO:0000256" key="10">
    <source>
        <dbReference type="ARBA" id="ARBA00033270"/>
    </source>
</evidence>
<dbReference type="GeneID" id="96911301"/>
<dbReference type="GO" id="GO:0015648">
    <property type="term" value="F:lipid-linked peptidoglycan transporter activity"/>
    <property type="evidence" value="ECO:0007669"/>
    <property type="project" value="TreeGrafter"/>
</dbReference>
<dbReference type="PANTHER" id="PTHR30474">
    <property type="entry name" value="CELL CYCLE PROTEIN"/>
    <property type="match status" value="1"/>
</dbReference>
<keyword evidence="18" id="KW-0132">Cell division</keyword>
<evidence type="ECO:0000256" key="7">
    <source>
        <dbReference type="ARBA" id="ARBA00022989"/>
    </source>
</evidence>
<evidence type="ECO:0000256" key="2">
    <source>
        <dbReference type="ARBA" id="ARBA00022676"/>
    </source>
</evidence>
<feature type="transmembrane region" description="Helical" evidence="17">
    <location>
        <begin position="319"/>
        <end position="343"/>
    </location>
</feature>
<dbReference type="GO" id="GO:0032153">
    <property type="term" value="C:cell division site"/>
    <property type="evidence" value="ECO:0007669"/>
    <property type="project" value="TreeGrafter"/>
</dbReference>
<keyword evidence="6" id="KW-0573">Peptidoglycan synthesis</keyword>
<dbReference type="EC" id="2.4.99.28" evidence="14"/>
<evidence type="ECO:0000256" key="17">
    <source>
        <dbReference type="SAM" id="Phobius"/>
    </source>
</evidence>
<evidence type="ECO:0000256" key="5">
    <source>
        <dbReference type="ARBA" id="ARBA00022960"/>
    </source>
</evidence>
<keyword evidence="4 17" id="KW-0812">Transmembrane</keyword>
<keyword evidence="7 17" id="KW-1133">Transmembrane helix</keyword>
<dbReference type="EMBL" id="BKBI01000009">
    <property type="protein sequence ID" value="GEQ35872.1"/>
    <property type="molecule type" value="Genomic_DNA"/>
</dbReference>
<protein>
    <recommendedName>
        <fullName evidence="12">Probable peptidoglycan glycosyltransferase FtsW</fullName>
        <ecNumber evidence="14">2.4.99.28</ecNumber>
    </recommendedName>
    <alternativeName>
        <fullName evidence="13">Cell division protein FtsW</fullName>
    </alternativeName>
    <alternativeName>
        <fullName evidence="10">Cell wall polymerase</fullName>
    </alternativeName>
    <alternativeName>
        <fullName evidence="9">Peptidoglycan polymerase</fullName>
    </alternativeName>
</protein>
<keyword evidence="3" id="KW-0808">Transferase</keyword>
<comment type="similarity">
    <text evidence="11">Belongs to the SEDS family. FtsW subfamily.</text>
</comment>
<dbReference type="GO" id="GO:0005886">
    <property type="term" value="C:plasma membrane"/>
    <property type="evidence" value="ECO:0007669"/>
    <property type="project" value="TreeGrafter"/>
</dbReference>
<feature type="transmembrane region" description="Helical" evidence="17">
    <location>
        <begin position="12"/>
        <end position="31"/>
    </location>
</feature>
<evidence type="ECO:0000313" key="19">
    <source>
        <dbReference type="Proteomes" id="UP000887127"/>
    </source>
</evidence>
<evidence type="ECO:0000256" key="6">
    <source>
        <dbReference type="ARBA" id="ARBA00022984"/>
    </source>
</evidence>
<reference evidence="18" key="1">
    <citation type="submission" date="2019-08" db="EMBL/GenBank/DDBJ databases">
        <title>Marinilactibacillus psychrotolerans M13-2T whole genome sequencing project.</title>
        <authorList>
            <person name="Ishikawa M."/>
            <person name="Suzuki T."/>
            <person name="Matsutani M."/>
        </authorList>
    </citation>
    <scope>NUCLEOTIDE SEQUENCE</scope>
    <source>
        <strain evidence="18">M13-2T</strain>
    </source>
</reference>
<feature type="transmembrane region" description="Helical" evidence="17">
    <location>
        <begin position="143"/>
        <end position="162"/>
    </location>
</feature>
<dbReference type="GO" id="GO:0008955">
    <property type="term" value="F:peptidoglycan glycosyltransferase activity"/>
    <property type="evidence" value="ECO:0007669"/>
    <property type="project" value="UniProtKB-EC"/>
</dbReference>
<dbReference type="AlphaFoldDB" id="A0AAV3WR84"/>
<keyword evidence="8 17" id="KW-0472">Membrane</keyword>
<dbReference type="GO" id="GO:0051301">
    <property type="term" value="P:cell division"/>
    <property type="evidence" value="ECO:0007669"/>
    <property type="project" value="UniProtKB-KW"/>
</dbReference>
<sequence length="386" mass="42517">MLKLRLKYMDKYLVIPFLILSLFSVIMVYSASSYVSLQEYGNPQYYFIRQSLYVGLGLILAFIGFIFPFRLLKKKIFVMTIVLAIILTLIFLLIFGREINGAKGWIETPLFNIQPAEFAKLIVIWYLSYILSKKQHVIANDFWNSILAPSVLVGFIVALILLQPDTGAAIVVLGISVVLLFSSGVSARLGLIFGISGTIFAVGFLEIVRYFGESLPFLKSYQYQRFLAFWDPFALAEGAGLQLVQSYYALSRGGVFGVGIGNSVQKTGYLPEPYTDFILSITGEELGLLGILVVLGLTTLMISRIYLIGIRSKKSFESMMCIGIATLFLIQATINVGGVVGLLPISGMTFPLLSYGGSSMLILSASVGLVANVSARANIERKMKEK</sequence>
<feature type="transmembrane region" description="Helical" evidence="17">
    <location>
        <begin position="51"/>
        <end position="69"/>
    </location>
</feature>
<proteinExistence type="inferred from homology"/>
<feature type="transmembrane region" description="Helical" evidence="17">
    <location>
        <begin position="286"/>
        <end position="307"/>
    </location>
</feature>
<feature type="transmembrane region" description="Helical" evidence="17">
    <location>
        <begin position="115"/>
        <end position="131"/>
    </location>
</feature>
<dbReference type="GO" id="GO:0008360">
    <property type="term" value="P:regulation of cell shape"/>
    <property type="evidence" value="ECO:0007669"/>
    <property type="project" value="UniProtKB-KW"/>
</dbReference>
<evidence type="ECO:0000256" key="12">
    <source>
        <dbReference type="ARBA" id="ARBA00041185"/>
    </source>
</evidence>
<accession>A0AAV3WR84</accession>
<evidence type="ECO:0000256" key="8">
    <source>
        <dbReference type="ARBA" id="ARBA00023136"/>
    </source>
</evidence>
<organism evidence="18 19">
    <name type="scientific">Marinilactibacillus psychrotolerans</name>
    <dbReference type="NCBI Taxonomy" id="191770"/>
    <lineage>
        <taxon>Bacteria</taxon>
        <taxon>Bacillati</taxon>
        <taxon>Bacillota</taxon>
        <taxon>Bacilli</taxon>
        <taxon>Lactobacillales</taxon>
        <taxon>Carnobacteriaceae</taxon>
        <taxon>Marinilactibacillus</taxon>
    </lineage>
</organism>
<evidence type="ECO:0000256" key="11">
    <source>
        <dbReference type="ARBA" id="ARBA00038053"/>
    </source>
</evidence>
<evidence type="ECO:0000256" key="16">
    <source>
        <dbReference type="ARBA" id="ARBA00049966"/>
    </source>
</evidence>
<evidence type="ECO:0000256" key="13">
    <source>
        <dbReference type="ARBA" id="ARBA00041418"/>
    </source>
</evidence>
<dbReference type="Proteomes" id="UP000887127">
    <property type="component" value="Unassembled WGS sequence"/>
</dbReference>
<keyword evidence="5" id="KW-0133">Cell shape</keyword>
<evidence type="ECO:0000313" key="18">
    <source>
        <dbReference type="EMBL" id="GEQ35872.1"/>
    </source>
</evidence>
<dbReference type="Pfam" id="PF01098">
    <property type="entry name" value="FTSW_RODA_SPOVE"/>
    <property type="match status" value="1"/>
</dbReference>
<name>A0AAV3WR84_9LACT</name>
<gene>
    <name evidence="18" type="primary">ftsW</name>
    <name evidence="18" type="ORF">M132T_13800</name>
</gene>
<keyword evidence="18" id="KW-0131">Cell cycle</keyword>
<dbReference type="RefSeq" id="WP_236048849.1">
    <property type="nucleotide sequence ID" value="NZ_BJVX01000007.1"/>
</dbReference>
<feature type="transmembrane region" description="Helical" evidence="17">
    <location>
        <begin position="355"/>
        <end position="375"/>
    </location>
</feature>
<dbReference type="PROSITE" id="PS00428">
    <property type="entry name" value="FTSW_RODA_SPOVE"/>
    <property type="match status" value="1"/>
</dbReference>
<dbReference type="InterPro" id="IPR018365">
    <property type="entry name" value="Cell_cycle_FtsW-rel_CS"/>
</dbReference>
<evidence type="ECO:0000256" key="1">
    <source>
        <dbReference type="ARBA" id="ARBA00004141"/>
    </source>
</evidence>
<dbReference type="PANTHER" id="PTHR30474:SF2">
    <property type="entry name" value="PEPTIDOGLYCAN GLYCOSYLTRANSFERASE FTSW-RELATED"/>
    <property type="match status" value="1"/>
</dbReference>
<dbReference type="GO" id="GO:0009252">
    <property type="term" value="P:peptidoglycan biosynthetic process"/>
    <property type="evidence" value="ECO:0007669"/>
    <property type="project" value="UniProtKB-KW"/>
</dbReference>
<dbReference type="InterPro" id="IPR001182">
    <property type="entry name" value="FtsW/RodA"/>
</dbReference>
<evidence type="ECO:0000256" key="3">
    <source>
        <dbReference type="ARBA" id="ARBA00022679"/>
    </source>
</evidence>
<evidence type="ECO:0000256" key="4">
    <source>
        <dbReference type="ARBA" id="ARBA00022692"/>
    </source>
</evidence>
<feature type="transmembrane region" description="Helical" evidence="17">
    <location>
        <begin position="76"/>
        <end position="95"/>
    </location>
</feature>